<dbReference type="Proteomes" id="UP000282613">
    <property type="component" value="Unassembled WGS sequence"/>
</dbReference>
<feature type="compositionally biased region" description="Low complexity" evidence="1">
    <location>
        <begin position="398"/>
        <end position="425"/>
    </location>
</feature>
<evidence type="ECO:0000313" key="4">
    <source>
        <dbReference type="EMBL" id="VDK34893.1"/>
    </source>
</evidence>
<dbReference type="SMART" id="SM00198">
    <property type="entry name" value="SCP"/>
    <property type="match status" value="1"/>
</dbReference>
<feature type="chain" id="PRO_5043135883" evidence="2">
    <location>
        <begin position="18"/>
        <end position="508"/>
    </location>
</feature>
<organism evidence="6">
    <name type="scientific">Taenia asiatica</name>
    <name type="common">Asian tapeworm</name>
    <dbReference type="NCBI Taxonomy" id="60517"/>
    <lineage>
        <taxon>Eukaryota</taxon>
        <taxon>Metazoa</taxon>
        <taxon>Spiralia</taxon>
        <taxon>Lophotrochozoa</taxon>
        <taxon>Platyhelminthes</taxon>
        <taxon>Cestoda</taxon>
        <taxon>Eucestoda</taxon>
        <taxon>Cyclophyllidea</taxon>
        <taxon>Taeniidae</taxon>
        <taxon>Taenia</taxon>
    </lineage>
</organism>
<feature type="region of interest" description="Disordered" evidence="1">
    <location>
        <begin position="165"/>
        <end position="232"/>
    </location>
</feature>
<reference evidence="6" key="1">
    <citation type="submission" date="2016-04" db="UniProtKB">
        <authorList>
            <consortium name="WormBaseParasite"/>
        </authorList>
    </citation>
    <scope>IDENTIFICATION</scope>
</reference>
<dbReference type="InterPro" id="IPR001283">
    <property type="entry name" value="CRISP-related"/>
</dbReference>
<reference evidence="4 5" key="2">
    <citation type="submission" date="2018-11" db="EMBL/GenBank/DDBJ databases">
        <authorList>
            <consortium name="Pathogen Informatics"/>
        </authorList>
    </citation>
    <scope>NUCLEOTIDE SEQUENCE [LARGE SCALE GENOMIC DNA]</scope>
</reference>
<sequence>MWLLLMGITAVMPLAYIYEINKDPVGDIYKVHMAIRESFEFKGRKLTPLKISHDLEQFAYDWVDTCEMFPPMDPIYYEFGASVIKTTFNKSIAKEWETIITNERNAYNPTTGECTTCTCENYKQLIQPNNKYFGCSAAYCPVRKPGQIVSYMTVCLYETGQQSNPIQQPDISGPVTTSSTSEMWPTTTTTTRRPTTTATATEGLSSPTVTTSTMTTSSLESPPVYTDTAKKEGEDKGEAYAYGDTSIETMKAGLIEVHMSIRNNFEFRGEKLTPFTYSKELEDLALEWAKTCHKSEPKDPRFANLGNNVGSCPIHWPLLREWSDRLLAQAKAYNPATGECLGSPCEHYRELVQPNNTKFGCAINVCHFTKPKPKSMLLSVCLYKAEQQSDPIQQGAHSVTTTGGSTSTGMTTATSTTSESDTTGSVELSVSSEVPFVPISTEMKEIEADDFVKEDDEEAKKEESFKSDYEGDEEGKEEQSYRSVFACDTTKVFPHLLSFAVVTIALFS</sequence>
<evidence type="ECO:0000313" key="5">
    <source>
        <dbReference type="Proteomes" id="UP000282613"/>
    </source>
</evidence>
<feature type="region of interest" description="Disordered" evidence="1">
    <location>
        <begin position="448"/>
        <end position="479"/>
    </location>
</feature>
<feature type="compositionally biased region" description="Low complexity" evidence="1">
    <location>
        <begin position="176"/>
        <end position="223"/>
    </location>
</feature>
<feature type="domain" description="SCP" evidence="3">
    <location>
        <begin position="23"/>
        <end position="164"/>
    </location>
</feature>
<keyword evidence="5" id="KW-1185">Reference proteome</keyword>
<protein>
    <submittedName>
        <fullName evidence="6">SCP domain-containing protein</fullName>
    </submittedName>
</protein>
<feature type="signal peptide" evidence="2">
    <location>
        <begin position="1"/>
        <end position="17"/>
    </location>
</feature>
<dbReference type="WBParaSite" id="TASK_0000533101-mRNA-1">
    <property type="protein sequence ID" value="TASK_0000533101-mRNA-1"/>
    <property type="gene ID" value="TASK_0000533101"/>
</dbReference>
<gene>
    <name evidence="4" type="ORF">TASK_LOCUS5332</name>
</gene>
<feature type="compositionally biased region" description="Basic and acidic residues" evidence="1">
    <location>
        <begin position="458"/>
        <end position="469"/>
    </location>
</feature>
<dbReference type="InterPro" id="IPR035940">
    <property type="entry name" value="CAP_sf"/>
</dbReference>
<feature type="compositionally biased region" description="Acidic residues" evidence="1">
    <location>
        <begin position="448"/>
        <end position="457"/>
    </location>
</feature>
<dbReference type="EMBL" id="UYRS01018407">
    <property type="protein sequence ID" value="VDK34893.1"/>
    <property type="molecule type" value="Genomic_DNA"/>
</dbReference>
<name>A0A158R8F3_TAEAS</name>
<keyword evidence="2" id="KW-0732">Signal</keyword>
<dbReference type="AlphaFoldDB" id="A0A158R8F3"/>
<dbReference type="Gene3D" id="3.40.33.10">
    <property type="entry name" value="CAP"/>
    <property type="match status" value="2"/>
</dbReference>
<evidence type="ECO:0000313" key="6">
    <source>
        <dbReference type="WBParaSite" id="TASK_0000533101-mRNA-1"/>
    </source>
</evidence>
<evidence type="ECO:0000256" key="2">
    <source>
        <dbReference type="SAM" id="SignalP"/>
    </source>
</evidence>
<dbReference type="OrthoDB" id="6280985at2759"/>
<evidence type="ECO:0000256" key="1">
    <source>
        <dbReference type="SAM" id="MobiDB-lite"/>
    </source>
</evidence>
<dbReference type="SUPFAM" id="SSF55797">
    <property type="entry name" value="PR-1-like"/>
    <property type="match status" value="2"/>
</dbReference>
<accession>A0A158R8F3</accession>
<dbReference type="Pfam" id="PF00188">
    <property type="entry name" value="CAP"/>
    <property type="match status" value="2"/>
</dbReference>
<feature type="region of interest" description="Disordered" evidence="1">
    <location>
        <begin position="392"/>
        <end position="427"/>
    </location>
</feature>
<proteinExistence type="predicted"/>
<dbReference type="CDD" id="cd05380">
    <property type="entry name" value="CAP_euk"/>
    <property type="match status" value="1"/>
</dbReference>
<dbReference type="PANTHER" id="PTHR10334">
    <property type="entry name" value="CYSTEINE-RICH SECRETORY PROTEIN-RELATED"/>
    <property type="match status" value="1"/>
</dbReference>
<dbReference type="InterPro" id="IPR014044">
    <property type="entry name" value="CAP_dom"/>
</dbReference>
<evidence type="ECO:0000259" key="3">
    <source>
        <dbReference type="SMART" id="SM00198"/>
    </source>
</evidence>